<accession>A0ABW5WBC3</accession>
<protein>
    <submittedName>
        <fullName evidence="1">DUF6218 family protein</fullName>
    </submittedName>
</protein>
<dbReference type="Pfam" id="PF19726">
    <property type="entry name" value="DUF6218"/>
    <property type="match status" value="1"/>
</dbReference>
<keyword evidence="2" id="KW-1185">Reference proteome</keyword>
<dbReference type="InterPro" id="IPR046190">
    <property type="entry name" value="DUF6218"/>
</dbReference>
<evidence type="ECO:0000313" key="1">
    <source>
        <dbReference type="EMBL" id="MFD2799630.1"/>
    </source>
</evidence>
<proteinExistence type="predicted"/>
<evidence type="ECO:0000313" key="2">
    <source>
        <dbReference type="Proteomes" id="UP001597478"/>
    </source>
</evidence>
<organism evidence="1 2">
    <name type="scientific">Prauserella oleivorans</name>
    <dbReference type="NCBI Taxonomy" id="1478153"/>
    <lineage>
        <taxon>Bacteria</taxon>
        <taxon>Bacillati</taxon>
        <taxon>Actinomycetota</taxon>
        <taxon>Actinomycetes</taxon>
        <taxon>Pseudonocardiales</taxon>
        <taxon>Pseudonocardiaceae</taxon>
        <taxon>Prauserella</taxon>
    </lineage>
</organism>
<dbReference type="EMBL" id="JBHUOF010000011">
    <property type="protein sequence ID" value="MFD2799630.1"/>
    <property type="molecule type" value="Genomic_DNA"/>
</dbReference>
<dbReference type="RefSeq" id="WP_377390043.1">
    <property type="nucleotide sequence ID" value="NZ_JBHSAN010000020.1"/>
</dbReference>
<comment type="caution">
    <text evidence="1">The sequence shown here is derived from an EMBL/GenBank/DDBJ whole genome shotgun (WGS) entry which is preliminary data.</text>
</comment>
<sequence>MVDAATESSLELETILAGVDAEAWAPGSSLVAVGADEAGADTVAVWQLSPLAVPTGAWLFSFPALVGSRAEARRALTLVRSVGKHDLPIPNRITDWDTDEITHG</sequence>
<gene>
    <name evidence="1" type="ORF">ACFS2C_09515</name>
</gene>
<dbReference type="Proteomes" id="UP001597478">
    <property type="component" value="Unassembled WGS sequence"/>
</dbReference>
<reference evidence="2" key="1">
    <citation type="journal article" date="2019" name="Int. J. Syst. Evol. Microbiol.">
        <title>The Global Catalogue of Microorganisms (GCM) 10K type strain sequencing project: providing services to taxonomists for standard genome sequencing and annotation.</title>
        <authorList>
            <consortium name="The Broad Institute Genomics Platform"/>
            <consortium name="The Broad Institute Genome Sequencing Center for Infectious Disease"/>
            <person name="Wu L."/>
            <person name="Ma J."/>
        </authorList>
    </citation>
    <scope>NUCLEOTIDE SEQUENCE [LARGE SCALE GENOMIC DNA]</scope>
    <source>
        <strain evidence="2">IBRC-M 10906</strain>
    </source>
</reference>
<name>A0ABW5WBC3_9PSEU</name>